<comment type="caution">
    <text evidence="4">The sequence shown here is derived from an EMBL/GenBank/DDBJ whole genome shotgun (WGS) entry which is preliminary data.</text>
</comment>
<gene>
    <name evidence="4" type="ORF">ACFFHT_09305</name>
</gene>
<evidence type="ECO:0000256" key="3">
    <source>
        <dbReference type="SAM" id="SignalP"/>
    </source>
</evidence>
<dbReference type="PROSITE" id="PS51257">
    <property type="entry name" value="PROKAR_LIPOPROTEIN"/>
    <property type="match status" value="1"/>
</dbReference>
<dbReference type="EMBL" id="JBHLWA010000045">
    <property type="protein sequence ID" value="MFC0323744.1"/>
    <property type="molecule type" value="Genomic_DNA"/>
</dbReference>
<evidence type="ECO:0000256" key="1">
    <source>
        <dbReference type="ARBA" id="ARBA00010634"/>
    </source>
</evidence>
<organism evidence="4 5">
    <name type="scientific">Gallibacterium melopsittaci</name>
    <dbReference type="NCBI Taxonomy" id="516063"/>
    <lineage>
        <taxon>Bacteria</taxon>
        <taxon>Pseudomonadati</taxon>
        <taxon>Pseudomonadota</taxon>
        <taxon>Gammaproteobacteria</taxon>
        <taxon>Pasteurellales</taxon>
        <taxon>Pasteurellaceae</taxon>
        <taxon>Gallibacterium</taxon>
    </lineage>
</organism>
<protein>
    <submittedName>
        <fullName evidence="4">MlaA family lipoprotein</fullName>
    </submittedName>
</protein>
<proteinExistence type="inferred from homology"/>
<dbReference type="RefSeq" id="WP_382375659.1">
    <property type="nucleotide sequence ID" value="NZ_JBHLWA010000045.1"/>
</dbReference>
<reference evidence="4 5" key="1">
    <citation type="submission" date="2024-09" db="EMBL/GenBank/DDBJ databases">
        <authorList>
            <person name="Sun Q."/>
            <person name="Mori K."/>
        </authorList>
    </citation>
    <scope>NUCLEOTIDE SEQUENCE [LARGE SCALE GENOMIC DNA]</scope>
    <source>
        <strain evidence="4 5">CCM 7538</strain>
    </source>
</reference>
<dbReference type="Proteomes" id="UP001589769">
    <property type="component" value="Unassembled WGS sequence"/>
</dbReference>
<dbReference type="PANTHER" id="PTHR30035">
    <property type="entry name" value="LIPOPROTEIN VACJ-RELATED"/>
    <property type="match status" value="1"/>
</dbReference>
<evidence type="ECO:0000313" key="4">
    <source>
        <dbReference type="EMBL" id="MFC0323744.1"/>
    </source>
</evidence>
<dbReference type="PRINTS" id="PR01805">
    <property type="entry name" value="VACJLIPOPROT"/>
</dbReference>
<dbReference type="Pfam" id="PF04333">
    <property type="entry name" value="MlaA"/>
    <property type="match status" value="1"/>
</dbReference>
<keyword evidence="5" id="KW-1185">Reference proteome</keyword>
<evidence type="ECO:0000313" key="5">
    <source>
        <dbReference type="Proteomes" id="UP001589769"/>
    </source>
</evidence>
<comment type="similarity">
    <text evidence="1">Belongs to the MlaA family.</text>
</comment>
<feature type="signal peptide" evidence="3">
    <location>
        <begin position="1"/>
        <end position="23"/>
    </location>
</feature>
<dbReference type="PANTHER" id="PTHR30035:SF3">
    <property type="entry name" value="INTERMEMBRANE PHOSPHOLIPID TRANSPORT SYSTEM LIPOPROTEIN MLAA"/>
    <property type="match status" value="1"/>
</dbReference>
<keyword evidence="2 3" id="KW-0732">Signal</keyword>
<accession>A0ABV6HYP6</accession>
<keyword evidence="4" id="KW-0449">Lipoprotein</keyword>
<name>A0ABV6HYP6_9PAST</name>
<feature type="chain" id="PRO_5047538330" evidence="3">
    <location>
        <begin position="24"/>
        <end position="248"/>
    </location>
</feature>
<evidence type="ECO:0000256" key="2">
    <source>
        <dbReference type="ARBA" id="ARBA00022729"/>
    </source>
</evidence>
<dbReference type="InterPro" id="IPR007428">
    <property type="entry name" value="MlaA"/>
</dbReference>
<sequence>MKKWLNKKSLMLVTAIAVTTGCASHNENGERNDPLQGFNRAMWNVNYNYLDPYVLRPVAQGWRDYVPAPVKTGLTNFTSNLDEPMSFVNRLLEGNFKQAMIHFDRFWINSVFGLAGFIDIASASKPLRVHETREFGDMLGYYGVGTGSYVVLPGYGAATPRQDLGHIVDMTYPMLSLLGPWSLLKWGIQGVDKRASVLDQDALLKQAQDPYVTYREAYFQNLQFKVSDGKSDNKPKETLDKNIVDEID</sequence>